<gene>
    <name evidence="6" type="ORF">S12H4_48587</name>
</gene>
<dbReference type="GO" id="GO:0033320">
    <property type="term" value="P:UDP-D-xylose biosynthetic process"/>
    <property type="evidence" value="ECO:0007669"/>
    <property type="project" value="UniProtKB-UniPathway"/>
</dbReference>
<dbReference type="AlphaFoldDB" id="X1VEX5"/>
<organism evidence="6">
    <name type="scientific">marine sediment metagenome</name>
    <dbReference type="NCBI Taxonomy" id="412755"/>
    <lineage>
        <taxon>unclassified sequences</taxon>
        <taxon>metagenomes</taxon>
        <taxon>ecological metagenomes</taxon>
    </lineage>
</organism>
<evidence type="ECO:0000313" key="6">
    <source>
        <dbReference type="EMBL" id="GAJ05305.1"/>
    </source>
</evidence>
<name>X1VEX5_9ZZZZ</name>
<dbReference type="Pfam" id="PF01370">
    <property type="entry name" value="Epimerase"/>
    <property type="match status" value="1"/>
</dbReference>
<accession>X1VEX5</accession>
<keyword evidence="3" id="KW-0520">NAD</keyword>
<dbReference type="GO" id="GO:0070403">
    <property type="term" value="F:NAD+ binding"/>
    <property type="evidence" value="ECO:0007669"/>
    <property type="project" value="InterPro"/>
</dbReference>
<dbReference type="InterPro" id="IPR001509">
    <property type="entry name" value="Epimerase_deHydtase"/>
</dbReference>
<dbReference type="PANTHER" id="PTHR43078:SF6">
    <property type="entry name" value="UDP-GLUCURONIC ACID DECARBOXYLASE 1"/>
    <property type="match status" value="1"/>
</dbReference>
<dbReference type="InterPro" id="IPR044516">
    <property type="entry name" value="UXS-like"/>
</dbReference>
<dbReference type="Gene3D" id="3.40.50.720">
    <property type="entry name" value="NAD(P)-binding Rossmann-like Domain"/>
    <property type="match status" value="1"/>
</dbReference>
<dbReference type="GO" id="GO:0048040">
    <property type="term" value="F:UDP-glucuronate decarboxylase activity"/>
    <property type="evidence" value="ECO:0007669"/>
    <property type="project" value="TreeGrafter"/>
</dbReference>
<evidence type="ECO:0000256" key="3">
    <source>
        <dbReference type="ARBA" id="ARBA00023027"/>
    </source>
</evidence>
<dbReference type="PANTHER" id="PTHR43078">
    <property type="entry name" value="UDP-GLUCURONIC ACID DECARBOXYLASE-RELATED"/>
    <property type="match status" value="1"/>
</dbReference>
<dbReference type="GO" id="GO:0005737">
    <property type="term" value="C:cytoplasm"/>
    <property type="evidence" value="ECO:0007669"/>
    <property type="project" value="TreeGrafter"/>
</dbReference>
<comment type="cofactor">
    <cofactor evidence="1">
        <name>NAD(+)</name>
        <dbReference type="ChEBI" id="CHEBI:57540"/>
    </cofactor>
</comment>
<dbReference type="SUPFAM" id="SSF51735">
    <property type="entry name" value="NAD(P)-binding Rossmann-fold domains"/>
    <property type="match status" value="1"/>
</dbReference>
<evidence type="ECO:0000256" key="4">
    <source>
        <dbReference type="ARBA" id="ARBA00023239"/>
    </source>
</evidence>
<dbReference type="UniPathway" id="UPA00796">
    <property type="reaction ID" value="UER00771"/>
</dbReference>
<sequence length="101" mass="11344">MKKTVLISGGAGFIGSHLCDFLMNKDLKVICMDNLITGSLENIKHISKGDFIFINQDITEHIEIKENIDFIYHLASPASPIDYQRLPIQTLKVGSVPRLIF</sequence>
<protein>
    <recommendedName>
        <fullName evidence="5">NAD-dependent epimerase/dehydratase domain-containing protein</fullName>
    </recommendedName>
</protein>
<feature type="domain" description="NAD-dependent epimerase/dehydratase" evidence="5">
    <location>
        <begin position="5"/>
        <end position="90"/>
    </location>
</feature>
<evidence type="ECO:0000256" key="2">
    <source>
        <dbReference type="ARBA" id="ARBA00022793"/>
    </source>
</evidence>
<dbReference type="EMBL" id="BARW01030381">
    <property type="protein sequence ID" value="GAJ05305.1"/>
    <property type="molecule type" value="Genomic_DNA"/>
</dbReference>
<keyword evidence="2" id="KW-0210">Decarboxylase</keyword>
<dbReference type="GO" id="GO:0042732">
    <property type="term" value="P:D-xylose metabolic process"/>
    <property type="evidence" value="ECO:0007669"/>
    <property type="project" value="InterPro"/>
</dbReference>
<dbReference type="InterPro" id="IPR036291">
    <property type="entry name" value="NAD(P)-bd_dom_sf"/>
</dbReference>
<proteinExistence type="predicted"/>
<evidence type="ECO:0000256" key="1">
    <source>
        <dbReference type="ARBA" id="ARBA00001911"/>
    </source>
</evidence>
<keyword evidence="4" id="KW-0456">Lyase</keyword>
<evidence type="ECO:0000259" key="5">
    <source>
        <dbReference type="Pfam" id="PF01370"/>
    </source>
</evidence>
<comment type="caution">
    <text evidence="6">The sequence shown here is derived from an EMBL/GenBank/DDBJ whole genome shotgun (WGS) entry which is preliminary data.</text>
</comment>
<reference evidence="6" key="1">
    <citation type="journal article" date="2014" name="Front. Microbiol.">
        <title>High frequency of phylogenetically diverse reductive dehalogenase-homologous genes in deep subseafloor sedimentary metagenomes.</title>
        <authorList>
            <person name="Kawai M."/>
            <person name="Futagami T."/>
            <person name="Toyoda A."/>
            <person name="Takaki Y."/>
            <person name="Nishi S."/>
            <person name="Hori S."/>
            <person name="Arai W."/>
            <person name="Tsubouchi T."/>
            <person name="Morono Y."/>
            <person name="Uchiyama I."/>
            <person name="Ito T."/>
            <person name="Fujiyama A."/>
            <person name="Inagaki F."/>
            <person name="Takami H."/>
        </authorList>
    </citation>
    <scope>NUCLEOTIDE SEQUENCE</scope>
    <source>
        <strain evidence="6">Expedition CK06-06</strain>
    </source>
</reference>